<feature type="compositionally biased region" description="Basic residues" evidence="1">
    <location>
        <begin position="97"/>
        <end position="106"/>
    </location>
</feature>
<feature type="transmembrane region" description="Helical" evidence="2">
    <location>
        <begin position="58"/>
        <end position="80"/>
    </location>
</feature>
<keyword evidence="4" id="KW-1185">Reference proteome</keyword>
<organism evidence="3 4">
    <name type="scientific">Clostridium tetanomorphum</name>
    <dbReference type="NCBI Taxonomy" id="1553"/>
    <lineage>
        <taxon>Bacteria</taxon>
        <taxon>Bacillati</taxon>
        <taxon>Bacillota</taxon>
        <taxon>Clostridia</taxon>
        <taxon>Eubacteriales</taxon>
        <taxon>Clostridiaceae</taxon>
        <taxon>Clostridium</taxon>
    </lineage>
</organism>
<reference evidence="3 4" key="1">
    <citation type="submission" date="2020-04" db="EMBL/GenBank/DDBJ databases">
        <title>Genomic insights into acetone-butanol-ethanol (ABE) fermentation by sequencing solventogenic clostridia strains.</title>
        <authorList>
            <person name="Brown S."/>
        </authorList>
    </citation>
    <scope>NUCLEOTIDE SEQUENCE [LARGE SCALE GENOMIC DNA]</scope>
    <source>
        <strain evidence="3 4">DJ011</strain>
    </source>
</reference>
<feature type="transmembrane region" description="Helical" evidence="2">
    <location>
        <begin position="6"/>
        <end position="23"/>
    </location>
</feature>
<keyword evidence="2" id="KW-0472">Membrane</keyword>
<dbReference type="AlphaFoldDB" id="A0A923EA59"/>
<dbReference type="EMBL" id="JAAZWO010000009">
    <property type="protein sequence ID" value="MBC2397971.1"/>
    <property type="molecule type" value="Genomic_DNA"/>
</dbReference>
<proteinExistence type="predicted"/>
<evidence type="ECO:0000313" key="4">
    <source>
        <dbReference type="Proteomes" id="UP000563151"/>
    </source>
</evidence>
<evidence type="ECO:0000256" key="1">
    <source>
        <dbReference type="SAM" id="MobiDB-lite"/>
    </source>
</evidence>
<feature type="compositionally biased region" description="Basic and acidic residues" evidence="1">
    <location>
        <begin position="87"/>
        <end position="96"/>
    </location>
</feature>
<sequence>MNWLYFAKILAFAFVVIIVYNLLKVFVLSKFKPNKWIIFAAAIALLTTPSMVKPGFNTTPAGMAISGVFVVLMLWFMDLFNEDRLESKNKKDDVKIKPKAKPNRMKNNKDNK</sequence>
<name>A0A923EA59_CLOTT</name>
<accession>A0A923EA59</accession>
<keyword evidence="2" id="KW-0812">Transmembrane</keyword>
<protein>
    <submittedName>
        <fullName evidence="3">Uncharacterized protein</fullName>
    </submittedName>
</protein>
<evidence type="ECO:0000313" key="3">
    <source>
        <dbReference type="EMBL" id="MBC2397971.1"/>
    </source>
</evidence>
<feature type="transmembrane region" description="Helical" evidence="2">
    <location>
        <begin position="35"/>
        <end position="52"/>
    </location>
</feature>
<feature type="region of interest" description="Disordered" evidence="1">
    <location>
        <begin position="87"/>
        <end position="112"/>
    </location>
</feature>
<gene>
    <name evidence="3" type="ORF">HGG79_09310</name>
</gene>
<evidence type="ECO:0000256" key="2">
    <source>
        <dbReference type="SAM" id="Phobius"/>
    </source>
</evidence>
<dbReference type="Proteomes" id="UP000563151">
    <property type="component" value="Unassembled WGS sequence"/>
</dbReference>
<keyword evidence="2" id="KW-1133">Transmembrane helix</keyword>
<comment type="caution">
    <text evidence="3">The sequence shown here is derived from an EMBL/GenBank/DDBJ whole genome shotgun (WGS) entry which is preliminary data.</text>
</comment>
<dbReference type="RefSeq" id="WP_035151168.1">
    <property type="nucleotide sequence ID" value="NZ_JAAZWO010000009.1"/>
</dbReference>